<reference evidence="2 3" key="1">
    <citation type="submission" date="2018-01" db="EMBL/GenBank/DDBJ databases">
        <title>Co-occurrence of chitin degradation, pigmentation and bioactivity in marine Pseudoalteromonas.</title>
        <authorList>
            <person name="Paulsen S."/>
            <person name="Gram L."/>
            <person name="Machado H."/>
        </authorList>
    </citation>
    <scope>NUCLEOTIDE SEQUENCE [LARGE SCALE GENOMIC DNA]</scope>
    <source>
        <strain evidence="2 3">S3898</strain>
    </source>
</reference>
<gene>
    <name evidence="2" type="ORF">C1E23_09465</name>
</gene>
<feature type="transmembrane region" description="Helical" evidence="1">
    <location>
        <begin position="74"/>
        <end position="97"/>
    </location>
</feature>
<accession>A0A4Q7IQA0</accession>
<dbReference type="Proteomes" id="UP000291338">
    <property type="component" value="Unassembled WGS sequence"/>
</dbReference>
<protein>
    <submittedName>
        <fullName evidence="2">Uncharacterized protein</fullName>
    </submittedName>
</protein>
<organism evidence="2 3">
    <name type="scientific">Pseudoalteromonas phenolica</name>
    <dbReference type="NCBI Taxonomy" id="161398"/>
    <lineage>
        <taxon>Bacteria</taxon>
        <taxon>Pseudomonadati</taxon>
        <taxon>Pseudomonadota</taxon>
        <taxon>Gammaproteobacteria</taxon>
        <taxon>Alteromonadales</taxon>
        <taxon>Pseudoalteromonadaceae</taxon>
        <taxon>Pseudoalteromonas</taxon>
    </lineage>
</organism>
<feature type="transmembrane region" description="Helical" evidence="1">
    <location>
        <begin position="12"/>
        <end position="38"/>
    </location>
</feature>
<proteinExistence type="predicted"/>
<comment type="caution">
    <text evidence="2">The sequence shown here is derived from an EMBL/GenBank/DDBJ whole genome shotgun (WGS) entry which is preliminary data.</text>
</comment>
<keyword evidence="1" id="KW-0472">Membrane</keyword>
<feature type="transmembrane region" description="Helical" evidence="1">
    <location>
        <begin position="45"/>
        <end position="68"/>
    </location>
</feature>
<keyword evidence="1" id="KW-0812">Transmembrane</keyword>
<sequence length="98" mass="10851">MRLALNSYQLEVLFRSLLAIIGGFVFSLLLSLLISFILPIEKMHAVAWSTMLFFVVLPAVVMWSFGIANYKSGALYLVSSVFILSGLCWLFAPVGVFA</sequence>
<evidence type="ECO:0000313" key="3">
    <source>
        <dbReference type="Proteomes" id="UP000291338"/>
    </source>
</evidence>
<dbReference type="RefSeq" id="WP_130255322.1">
    <property type="nucleotide sequence ID" value="NZ_PPSX01000030.1"/>
</dbReference>
<evidence type="ECO:0000313" key="2">
    <source>
        <dbReference type="EMBL" id="RZQ53297.1"/>
    </source>
</evidence>
<dbReference type="AlphaFoldDB" id="A0A4Q7IQA0"/>
<dbReference type="EMBL" id="PPSX01000030">
    <property type="protein sequence ID" value="RZQ53297.1"/>
    <property type="molecule type" value="Genomic_DNA"/>
</dbReference>
<evidence type="ECO:0000256" key="1">
    <source>
        <dbReference type="SAM" id="Phobius"/>
    </source>
</evidence>
<name>A0A4Q7IQA0_9GAMM</name>
<keyword evidence="1" id="KW-1133">Transmembrane helix</keyword>